<keyword evidence="18" id="KW-1185">Reference proteome</keyword>
<comment type="function">
    <text evidence="16">Catalyzes the exchange of ADP and ATP across the membrane.</text>
</comment>
<feature type="repeat" description="Solcar" evidence="14">
    <location>
        <begin position="215"/>
        <end position="304"/>
    </location>
</feature>
<evidence type="ECO:0000256" key="3">
    <source>
        <dbReference type="ARBA" id="ARBA00011245"/>
    </source>
</evidence>
<evidence type="ECO:0000256" key="6">
    <source>
        <dbReference type="ARBA" id="ARBA00022692"/>
    </source>
</evidence>
<evidence type="ECO:0000256" key="2">
    <source>
        <dbReference type="ARBA" id="ARBA00006375"/>
    </source>
</evidence>
<sequence>MPKENHSSAFDLNLFLLDFSAGGIAAGISETIVAPLERVKILLQVQHASSKLKPEKHYKGLIDAFIRIPKEQGIRSLWRGNLTHVIRCWPSFALNFAFKEVYKKILLGDTRNSASFWTQFASNTLSGGFAGATTLAFLYPLDFVETRLAADVGGHHQHREFSGIINCMQTVVKTDGIRGLYRGFTASVQGIFVYRASYFGLYDTFKILFTDPDKIPFLMSWALAQGVTTFSSIIAYPFDTVRRRLMMQSGLDADKHMYKGVRDCWRQIYRIEGVSGYFKGGFTSVFRSVGGALILVLYDQIKMLHQAAQS</sequence>
<evidence type="ECO:0000313" key="17">
    <source>
        <dbReference type="EnsemblMetazoa" id="SMAR009914-PA"/>
    </source>
</evidence>
<comment type="similarity">
    <text evidence="2 15">Belongs to the mitochondrial carrier (TC 2.A.29) family.</text>
</comment>
<evidence type="ECO:0000256" key="12">
    <source>
        <dbReference type="ARBA" id="ARBA00024143"/>
    </source>
</evidence>
<reference evidence="18" key="1">
    <citation type="submission" date="2011-05" db="EMBL/GenBank/DDBJ databases">
        <authorList>
            <person name="Richards S.R."/>
            <person name="Qu J."/>
            <person name="Jiang H."/>
            <person name="Jhangiani S.N."/>
            <person name="Agravi P."/>
            <person name="Goodspeed R."/>
            <person name="Gross S."/>
            <person name="Mandapat C."/>
            <person name="Jackson L."/>
            <person name="Mathew T."/>
            <person name="Pu L."/>
            <person name="Thornton R."/>
            <person name="Saada N."/>
            <person name="Wilczek-Boney K.B."/>
            <person name="Lee S."/>
            <person name="Kovar C."/>
            <person name="Wu Y."/>
            <person name="Scherer S.E."/>
            <person name="Worley K.C."/>
            <person name="Muzny D.M."/>
            <person name="Gibbs R."/>
        </authorList>
    </citation>
    <scope>NUCLEOTIDE SEQUENCE</scope>
    <source>
        <strain evidence="18">Brora</strain>
    </source>
</reference>
<comment type="catalytic activity">
    <reaction evidence="12">
        <text>ADP(in) + ATP(out) = ADP(out) + ATP(in)</text>
        <dbReference type="Rhea" id="RHEA:34999"/>
        <dbReference type="ChEBI" id="CHEBI:30616"/>
        <dbReference type="ChEBI" id="CHEBI:456216"/>
    </reaction>
    <physiologicalReaction direction="left-to-right" evidence="12">
        <dbReference type="Rhea" id="RHEA:35000"/>
    </physiologicalReaction>
</comment>
<dbReference type="PANTHER" id="PTHR45635:SF14">
    <property type="entry name" value="ADP_ATP TRANSLOCASE"/>
    <property type="match status" value="1"/>
</dbReference>
<proteinExistence type="inferred from homology"/>
<evidence type="ECO:0000256" key="10">
    <source>
        <dbReference type="ARBA" id="ARBA00023128"/>
    </source>
</evidence>
<dbReference type="STRING" id="126957.T1J889"/>
<dbReference type="InterPro" id="IPR002113">
    <property type="entry name" value="ADT_euk_type"/>
</dbReference>
<evidence type="ECO:0000256" key="9">
    <source>
        <dbReference type="ARBA" id="ARBA00022989"/>
    </source>
</evidence>
<evidence type="ECO:0000256" key="13">
    <source>
        <dbReference type="ARBA" id="ARBA00045250"/>
    </source>
</evidence>
<dbReference type="eggNOG" id="KOG0749">
    <property type="taxonomic scope" value="Eukaryota"/>
</dbReference>
<comment type="subcellular location">
    <subcellularLocation>
        <location evidence="16">Membrane</location>
        <topology evidence="16">Multi-pass membrane protein</topology>
    </subcellularLocation>
    <subcellularLocation>
        <location evidence="1">Mitochondrion inner membrane</location>
        <topology evidence="1">Multi-pass membrane protein</topology>
    </subcellularLocation>
</comment>
<dbReference type="GO" id="GO:1901029">
    <property type="term" value="P:negative regulation of mitochondrial outer membrane permeabilization involved in apoptotic signaling pathway"/>
    <property type="evidence" value="ECO:0007669"/>
    <property type="project" value="TreeGrafter"/>
</dbReference>
<dbReference type="Pfam" id="PF00153">
    <property type="entry name" value="Mito_carr"/>
    <property type="match status" value="3"/>
</dbReference>
<dbReference type="SUPFAM" id="SSF103506">
    <property type="entry name" value="Mitochondrial carrier"/>
    <property type="match status" value="1"/>
</dbReference>
<evidence type="ECO:0000256" key="1">
    <source>
        <dbReference type="ARBA" id="ARBA00004448"/>
    </source>
</evidence>
<keyword evidence="9 16" id="KW-1133">Transmembrane helix</keyword>
<keyword evidence="10" id="KW-0496">Mitochondrion</keyword>
<name>T1J889_STRMM</name>
<dbReference type="PRINTS" id="PR00927">
    <property type="entry name" value="ADPTRNSLCASE"/>
</dbReference>
<organism evidence="17 18">
    <name type="scientific">Strigamia maritima</name>
    <name type="common">European centipede</name>
    <name type="synonym">Geophilus maritimus</name>
    <dbReference type="NCBI Taxonomy" id="126957"/>
    <lineage>
        <taxon>Eukaryota</taxon>
        <taxon>Metazoa</taxon>
        <taxon>Ecdysozoa</taxon>
        <taxon>Arthropoda</taxon>
        <taxon>Myriapoda</taxon>
        <taxon>Chilopoda</taxon>
        <taxon>Pleurostigmophora</taxon>
        <taxon>Geophilomorpha</taxon>
        <taxon>Linotaeniidae</taxon>
        <taxon>Strigamia</taxon>
    </lineage>
</organism>
<dbReference type="PRINTS" id="PR00926">
    <property type="entry name" value="MITOCARRIER"/>
</dbReference>
<dbReference type="Gene3D" id="1.50.40.10">
    <property type="entry name" value="Mitochondrial carrier domain"/>
    <property type="match status" value="1"/>
</dbReference>
<keyword evidence="7" id="KW-0677">Repeat</keyword>
<comment type="caution">
    <text evidence="16">Lacks conserved residue(s) required for the propagation of feature annotation.</text>
</comment>
<evidence type="ECO:0000256" key="14">
    <source>
        <dbReference type="PROSITE-ProRule" id="PRU00282"/>
    </source>
</evidence>
<dbReference type="GO" id="GO:0140021">
    <property type="term" value="P:mitochondrial ADP transmembrane transport"/>
    <property type="evidence" value="ECO:0007669"/>
    <property type="project" value="InterPro"/>
</dbReference>
<accession>T1J889</accession>
<dbReference type="InterPro" id="IPR018108">
    <property type="entry name" value="MCP_transmembrane"/>
</dbReference>
<evidence type="ECO:0000256" key="7">
    <source>
        <dbReference type="ARBA" id="ARBA00022737"/>
    </source>
</evidence>
<dbReference type="GO" id="GO:1990544">
    <property type="term" value="P:mitochondrial ATP transmembrane transport"/>
    <property type="evidence" value="ECO:0007669"/>
    <property type="project" value="InterPro"/>
</dbReference>
<evidence type="ECO:0000256" key="16">
    <source>
        <dbReference type="RuleBase" id="RU368008"/>
    </source>
</evidence>
<evidence type="ECO:0000256" key="8">
    <source>
        <dbReference type="ARBA" id="ARBA00022792"/>
    </source>
</evidence>
<protein>
    <recommendedName>
        <fullName evidence="16">ADP/ATP translocase</fullName>
    </recommendedName>
    <alternativeName>
        <fullName evidence="16">ADP,ATP carrier protein</fullName>
    </alternativeName>
</protein>
<evidence type="ECO:0000256" key="11">
    <source>
        <dbReference type="ARBA" id="ARBA00023136"/>
    </source>
</evidence>
<comment type="function">
    <text evidence="13">ADP:ATP antiporter that mediates import of ADP into the mitochondrial matrix for ATP synthesis, and export of ATP out to fuel the cell. Cycles between the cytoplasmic-open state (c-state) and the matrix-open state (m-state): operates by the alternating access mechanism with a single substrate-binding site intermittently exposed to either the cytosolic (c-state) or matrix (m-state) side of the inner mitochondrial membrane.</text>
</comment>
<dbReference type="InterPro" id="IPR023395">
    <property type="entry name" value="MCP_dom_sf"/>
</dbReference>
<dbReference type="GO" id="GO:0005743">
    <property type="term" value="C:mitochondrial inner membrane"/>
    <property type="evidence" value="ECO:0007669"/>
    <property type="project" value="UniProtKB-SubCell"/>
</dbReference>
<dbReference type="Proteomes" id="UP000014500">
    <property type="component" value="Unassembled WGS sequence"/>
</dbReference>
<dbReference type="InterPro" id="IPR002067">
    <property type="entry name" value="MCP"/>
</dbReference>
<comment type="subunit">
    <text evidence="3 16">Monomer.</text>
</comment>
<feature type="repeat" description="Solcar" evidence="14">
    <location>
        <begin position="118"/>
        <end position="208"/>
    </location>
</feature>
<evidence type="ECO:0000256" key="4">
    <source>
        <dbReference type="ARBA" id="ARBA00022448"/>
    </source>
</evidence>
<dbReference type="OMA" id="THVIRCW"/>
<keyword evidence="5" id="KW-0050">Antiport</keyword>
<dbReference type="GO" id="GO:0005471">
    <property type="term" value="F:ATP:ADP antiporter activity"/>
    <property type="evidence" value="ECO:0007669"/>
    <property type="project" value="UniProtKB-UniRule"/>
</dbReference>
<keyword evidence="4 15" id="KW-0813">Transport</keyword>
<evidence type="ECO:0000313" key="18">
    <source>
        <dbReference type="Proteomes" id="UP000014500"/>
    </source>
</evidence>
<keyword evidence="6 14" id="KW-0812">Transmembrane</keyword>
<dbReference type="PANTHER" id="PTHR45635">
    <property type="entry name" value="ADP,ATP CARRIER PROTEIN 1-RELATED-RELATED"/>
    <property type="match status" value="1"/>
</dbReference>
<dbReference type="PhylomeDB" id="T1J889"/>
<feature type="repeat" description="Solcar" evidence="14">
    <location>
        <begin position="13"/>
        <end position="105"/>
    </location>
</feature>
<dbReference type="FunFam" id="1.50.40.10:FF:000002">
    <property type="entry name" value="Putative ADP/ATP translocase 2-like"/>
    <property type="match status" value="1"/>
</dbReference>
<keyword evidence="11 14" id="KW-0472">Membrane</keyword>
<evidence type="ECO:0000256" key="15">
    <source>
        <dbReference type="RuleBase" id="RU000488"/>
    </source>
</evidence>
<dbReference type="AlphaFoldDB" id="T1J889"/>
<keyword evidence="8" id="KW-0999">Mitochondrion inner membrane</keyword>
<dbReference type="HOGENOM" id="CLU_015166_12_0_1"/>
<dbReference type="EnsemblMetazoa" id="SMAR009914-RA">
    <property type="protein sequence ID" value="SMAR009914-PA"/>
    <property type="gene ID" value="SMAR009914"/>
</dbReference>
<dbReference type="EMBL" id="JH431950">
    <property type="status" value="NOT_ANNOTATED_CDS"/>
    <property type="molecule type" value="Genomic_DNA"/>
</dbReference>
<evidence type="ECO:0000256" key="5">
    <source>
        <dbReference type="ARBA" id="ARBA00022449"/>
    </source>
</evidence>
<feature type="transmembrane region" description="Helical" evidence="16">
    <location>
        <begin position="218"/>
        <end position="238"/>
    </location>
</feature>
<dbReference type="PROSITE" id="PS50920">
    <property type="entry name" value="SOLCAR"/>
    <property type="match status" value="3"/>
</dbReference>
<reference evidence="17" key="2">
    <citation type="submission" date="2015-02" db="UniProtKB">
        <authorList>
            <consortium name="EnsemblMetazoa"/>
        </authorList>
    </citation>
    <scope>IDENTIFICATION</scope>
</reference>